<name>A0AAV7JMR2_9METZ</name>
<accession>A0AAV7JMR2</accession>
<evidence type="ECO:0000313" key="1">
    <source>
        <dbReference type="EMBL" id="KAI6650205.1"/>
    </source>
</evidence>
<organism evidence="1 2">
    <name type="scientific">Oopsacas minuta</name>
    <dbReference type="NCBI Taxonomy" id="111878"/>
    <lineage>
        <taxon>Eukaryota</taxon>
        <taxon>Metazoa</taxon>
        <taxon>Porifera</taxon>
        <taxon>Hexactinellida</taxon>
        <taxon>Hexasterophora</taxon>
        <taxon>Lyssacinosida</taxon>
        <taxon>Leucopsacidae</taxon>
        <taxon>Oopsacas</taxon>
    </lineage>
</organism>
<sequence length="127" mass="14533">MIVKFIFQWYSAGRYYITSPYKPKILQINGGIPCAAPVDITYALNAFNPVDAIAQVISGLTTGEDRYSFATDNFNWFIQQNREEVTVRSNRIVTSDLLYWQATESQGVIQLAKRDPLKLRIECFNLT</sequence>
<keyword evidence="2" id="KW-1185">Reference proteome</keyword>
<dbReference type="Proteomes" id="UP001165289">
    <property type="component" value="Unassembled WGS sequence"/>
</dbReference>
<comment type="caution">
    <text evidence="1">The sequence shown here is derived from an EMBL/GenBank/DDBJ whole genome shotgun (WGS) entry which is preliminary data.</text>
</comment>
<dbReference type="AlphaFoldDB" id="A0AAV7JMR2"/>
<protein>
    <submittedName>
        <fullName evidence="1">Uncharacterized protein</fullName>
    </submittedName>
</protein>
<dbReference type="EMBL" id="JAKMXF010000313">
    <property type="protein sequence ID" value="KAI6650205.1"/>
    <property type="molecule type" value="Genomic_DNA"/>
</dbReference>
<gene>
    <name evidence="1" type="ORF">LOD99_6122</name>
</gene>
<reference evidence="1 2" key="1">
    <citation type="journal article" date="2023" name="BMC Biol.">
        <title>The compact genome of the sponge Oopsacas minuta (Hexactinellida) is lacking key metazoan core genes.</title>
        <authorList>
            <person name="Santini S."/>
            <person name="Schenkelaars Q."/>
            <person name="Jourda C."/>
            <person name="Duchesne M."/>
            <person name="Belahbib H."/>
            <person name="Rocher C."/>
            <person name="Selva M."/>
            <person name="Riesgo A."/>
            <person name="Vervoort M."/>
            <person name="Leys S.P."/>
            <person name="Kodjabachian L."/>
            <person name="Le Bivic A."/>
            <person name="Borchiellini C."/>
            <person name="Claverie J.M."/>
            <person name="Renard E."/>
        </authorList>
    </citation>
    <scope>NUCLEOTIDE SEQUENCE [LARGE SCALE GENOMIC DNA]</scope>
    <source>
        <strain evidence="1">SPO-2</strain>
    </source>
</reference>
<evidence type="ECO:0000313" key="2">
    <source>
        <dbReference type="Proteomes" id="UP001165289"/>
    </source>
</evidence>
<proteinExistence type="predicted"/>